<evidence type="ECO:0000256" key="10">
    <source>
        <dbReference type="ARBA" id="ARBA00023310"/>
    </source>
</evidence>
<keyword evidence="8 13" id="KW-0406">Ion transport</keyword>
<dbReference type="RefSeq" id="WP_068532329.1">
    <property type="nucleotide sequence ID" value="NZ_LVJH01000017.1"/>
</dbReference>
<dbReference type="Gene3D" id="1.20.5.620">
    <property type="entry name" value="F1F0 ATP synthase subunit B, membrane domain"/>
    <property type="match status" value="1"/>
</dbReference>
<evidence type="ECO:0000256" key="1">
    <source>
        <dbReference type="ARBA" id="ARBA00005513"/>
    </source>
</evidence>
<feature type="coiled-coil region" evidence="15">
    <location>
        <begin position="42"/>
        <end position="105"/>
    </location>
</feature>
<keyword evidence="5 13" id="KW-0812">Transmembrane</keyword>
<comment type="subcellular location">
    <subcellularLocation>
        <location evidence="13">Cell membrane</location>
        <topology evidence="13">Single-pass membrane protein</topology>
    </subcellularLocation>
    <subcellularLocation>
        <location evidence="12">Endomembrane system</location>
        <topology evidence="12">Single-pass membrane protein</topology>
    </subcellularLocation>
</comment>
<gene>
    <name evidence="13" type="primary">atpF</name>
    <name evidence="16" type="ORF">PGLA_10600</name>
</gene>
<evidence type="ECO:0000256" key="8">
    <source>
        <dbReference type="ARBA" id="ARBA00023065"/>
    </source>
</evidence>
<dbReference type="EMBL" id="LVJH01000017">
    <property type="protein sequence ID" value="OAB42898.1"/>
    <property type="molecule type" value="Genomic_DNA"/>
</dbReference>
<evidence type="ECO:0000256" key="2">
    <source>
        <dbReference type="ARBA" id="ARBA00022448"/>
    </source>
</evidence>
<dbReference type="AlphaFoldDB" id="A0A162KAG5"/>
<dbReference type="InterPro" id="IPR002146">
    <property type="entry name" value="ATP_synth_b/b'su_bac/chlpt"/>
</dbReference>
<evidence type="ECO:0000256" key="14">
    <source>
        <dbReference type="RuleBase" id="RU003848"/>
    </source>
</evidence>
<dbReference type="InterPro" id="IPR028987">
    <property type="entry name" value="ATP_synth_B-like_membr_sf"/>
</dbReference>
<name>A0A162KAG5_9BACL</name>
<dbReference type="GO" id="GO:0046933">
    <property type="term" value="F:proton-transporting ATP synthase activity, rotational mechanism"/>
    <property type="evidence" value="ECO:0007669"/>
    <property type="project" value="UniProtKB-UniRule"/>
</dbReference>
<proteinExistence type="inferred from homology"/>
<feature type="transmembrane region" description="Helical" evidence="13">
    <location>
        <begin position="6"/>
        <end position="27"/>
    </location>
</feature>
<dbReference type="OrthoDB" id="282095at2"/>
<evidence type="ECO:0000256" key="7">
    <source>
        <dbReference type="ARBA" id="ARBA00022989"/>
    </source>
</evidence>
<comment type="function">
    <text evidence="13">Component of the F(0) channel, it forms part of the peripheral stalk, linking F(1) to F(0).</text>
</comment>
<dbReference type="GO" id="GO:0005886">
    <property type="term" value="C:plasma membrane"/>
    <property type="evidence" value="ECO:0007669"/>
    <property type="project" value="UniProtKB-SubCell"/>
</dbReference>
<keyword evidence="7 13" id="KW-1133">Transmembrane helix</keyword>
<evidence type="ECO:0000256" key="11">
    <source>
        <dbReference type="ARBA" id="ARBA00025198"/>
    </source>
</evidence>
<keyword evidence="4 13" id="KW-0138">CF(0)</keyword>
<dbReference type="Proteomes" id="UP000076967">
    <property type="component" value="Unassembled WGS sequence"/>
</dbReference>
<keyword evidence="9 13" id="KW-0472">Membrane</keyword>
<dbReference type="SUPFAM" id="SSF81573">
    <property type="entry name" value="F1F0 ATP synthase subunit B, membrane domain"/>
    <property type="match status" value="1"/>
</dbReference>
<dbReference type="PANTHER" id="PTHR33445">
    <property type="entry name" value="ATP SYNTHASE SUBUNIT B', CHLOROPLASTIC"/>
    <property type="match status" value="1"/>
</dbReference>
<comment type="function">
    <text evidence="11 13">F(1)F(0) ATP synthase produces ATP from ADP in the presence of a proton or sodium gradient. F-type ATPases consist of two structural domains, F(1) containing the extramembraneous catalytic core and F(0) containing the membrane proton channel, linked together by a central stalk and a peripheral stalk. During catalysis, ATP synthesis in the catalytic domain of F(1) is coupled via a rotary mechanism of the central stalk subunits to proton translocation.</text>
</comment>
<comment type="subunit">
    <text evidence="13">F-type ATPases have 2 components, F(1) - the catalytic core - and F(0) - the membrane proton channel. F(1) has five subunits: alpha(3), beta(3), gamma(1), delta(1), epsilon(1). F(0) has three main subunits: a(1), b(2) and c(10-14). The alpha and beta chains form an alternating ring which encloses part of the gamma chain. F(1) is attached to F(0) by a central stalk formed by the gamma and epsilon chains, while a peripheral stalk is formed by the delta and b chains.</text>
</comment>
<dbReference type="NCBIfam" id="TIGR01144">
    <property type="entry name" value="ATP_synt_b"/>
    <property type="match status" value="1"/>
</dbReference>
<reference evidence="16 17" key="1">
    <citation type="submission" date="2016-03" db="EMBL/GenBank/DDBJ databases">
        <title>Draft genome sequence of Paenibacillus glacialis DSM 22343.</title>
        <authorList>
            <person name="Shin S.-K."/>
            <person name="Yi H."/>
        </authorList>
    </citation>
    <scope>NUCLEOTIDE SEQUENCE [LARGE SCALE GENOMIC DNA]</scope>
    <source>
        <strain evidence="16 17">DSM 22343</strain>
    </source>
</reference>
<accession>A0A162KAG5</accession>
<evidence type="ECO:0000256" key="15">
    <source>
        <dbReference type="SAM" id="Coils"/>
    </source>
</evidence>
<evidence type="ECO:0000256" key="12">
    <source>
        <dbReference type="ARBA" id="ARBA00037847"/>
    </source>
</evidence>
<evidence type="ECO:0000256" key="13">
    <source>
        <dbReference type="HAMAP-Rule" id="MF_01398"/>
    </source>
</evidence>
<keyword evidence="17" id="KW-1185">Reference proteome</keyword>
<dbReference type="InterPro" id="IPR005864">
    <property type="entry name" value="ATP_synth_F0_bsu_bac"/>
</dbReference>
<keyword evidence="2 13" id="KW-0813">Transport</keyword>
<organism evidence="16 17">
    <name type="scientific">Paenibacillus glacialis</name>
    <dbReference type="NCBI Taxonomy" id="494026"/>
    <lineage>
        <taxon>Bacteria</taxon>
        <taxon>Bacillati</taxon>
        <taxon>Bacillota</taxon>
        <taxon>Bacilli</taxon>
        <taxon>Bacillales</taxon>
        <taxon>Paenibacillaceae</taxon>
        <taxon>Paenibacillus</taxon>
    </lineage>
</organism>
<dbReference type="HAMAP" id="MF_01398">
    <property type="entry name" value="ATP_synth_b_bprime"/>
    <property type="match status" value="1"/>
</dbReference>
<dbReference type="GO" id="GO:0012505">
    <property type="term" value="C:endomembrane system"/>
    <property type="evidence" value="ECO:0007669"/>
    <property type="project" value="UniProtKB-SubCell"/>
</dbReference>
<evidence type="ECO:0000313" key="16">
    <source>
        <dbReference type="EMBL" id="OAB42898.1"/>
    </source>
</evidence>
<comment type="caution">
    <text evidence="16">The sequence shown here is derived from an EMBL/GenBank/DDBJ whole genome shotgun (WGS) entry which is preliminary data.</text>
</comment>
<dbReference type="InterPro" id="IPR050059">
    <property type="entry name" value="ATP_synthase_B_chain"/>
</dbReference>
<dbReference type="Pfam" id="PF00430">
    <property type="entry name" value="ATP-synt_B"/>
    <property type="match status" value="1"/>
</dbReference>
<evidence type="ECO:0000256" key="9">
    <source>
        <dbReference type="ARBA" id="ARBA00023136"/>
    </source>
</evidence>
<dbReference type="GO" id="GO:0046961">
    <property type="term" value="F:proton-transporting ATPase activity, rotational mechanism"/>
    <property type="evidence" value="ECO:0007669"/>
    <property type="project" value="TreeGrafter"/>
</dbReference>
<keyword evidence="6 13" id="KW-0375">Hydrogen ion transport</keyword>
<protein>
    <recommendedName>
        <fullName evidence="13">ATP synthase subunit b</fullName>
    </recommendedName>
    <alternativeName>
        <fullName evidence="13">ATP synthase F(0) sector subunit b</fullName>
    </alternativeName>
    <alternativeName>
        <fullName evidence="13">ATPase subunit I</fullName>
    </alternativeName>
    <alternativeName>
        <fullName evidence="13">F-type ATPase subunit b</fullName>
        <shortName evidence="13">F-ATPase subunit b</shortName>
    </alternativeName>
</protein>
<keyword evidence="15" id="KW-0175">Coiled coil</keyword>
<dbReference type="STRING" id="494026.PGLA_10600"/>
<dbReference type="CDD" id="cd06503">
    <property type="entry name" value="ATP-synt_Fo_b"/>
    <property type="match status" value="1"/>
</dbReference>
<keyword evidence="10 13" id="KW-0066">ATP synthesis</keyword>
<dbReference type="PANTHER" id="PTHR33445:SF1">
    <property type="entry name" value="ATP SYNTHASE SUBUNIT B"/>
    <property type="match status" value="1"/>
</dbReference>
<sequence length="162" mass="18609">MDLHWETIVISIVSFIVLYWALSRYAFDKLFNIMEQRRVLVLKQLEDAKQTKEQATQYVEDQKAALNEARKEAYEIVERSKQTSSKQAEQILEEASNAVVRLKSEAVRDIESEKNKAVEALRSEIGTVSVKIASKLLEKEVNMDNTQEQLVDQYLKEVGGKS</sequence>
<comment type="similarity">
    <text evidence="1 13 14">Belongs to the ATPase B chain family.</text>
</comment>
<evidence type="ECO:0000256" key="6">
    <source>
        <dbReference type="ARBA" id="ARBA00022781"/>
    </source>
</evidence>
<evidence type="ECO:0000256" key="4">
    <source>
        <dbReference type="ARBA" id="ARBA00022547"/>
    </source>
</evidence>
<evidence type="ECO:0000256" key="3">
    <source>
        <dbReference type="ARBA" id="ARBA00022475"/>
    </source>
</evidence>
<keyword evidence="3 13" id="KW-1003">Cell membrane</keyword>
<evidence type="ECO:0000313" key="17">
    <source>
        <dbReference type="Proteomes" id="UP000076967"/>
    </source>
</evidence>
<dbReference type="GO" id="GO:0045259">
    <property type="term" value="C:proton-transporting ATP synthase complex"/>
    <property type="evidence" value="ECO:0007669"/>
    <property type="project" value="UniProtKB-KW"/>
</dbReference>
<evidence type="ECO:0000256" key="5">
    <source>
        <dbReference type="ARBA" id="ARBA00022692"/>
    </source>
</evidence>